<evidence type="ECO:0000313" key="3">
    <source>
        <dbReference type="Proteomes" id="UP001597469"/>
    </source>
</evidence>
<protein>
    <submittedName>
        <fullName evidence="2">DUF59 domain-containing protein</fullName>
    </submittedName>
</protein>
<comment type="caution">
    <text evidence="2">The sequence shown here is derived from an EMBL/GenBank/DDBJ whole genome shotgun (WGS) entry which is preliminary data.</text>
</comment>
<dbReference type="EMBL" id="JBHULN010000002">
    <property type="protein sequence ID" value="MFD2569826.1"/>
    <property type="molecule type" value="Genomic_DNA"/>
</dbReference>
<proteinExistence type="predicted"/>
<name>A0ABW5M146_9BACT</name>
<organism evidence="2 3">
    <name type="scientific">Spirosoma soli</name>
    <dbReference type="NCBI Taxonomy" id="1770529"/>
    <lineage>
        <taxon>Bacteria</taxon>
        <taxon>Pseudomonadati</taxon>
        <taxon>Bacteroidota</taxon>
        <taxon>Cytophagia</taxon>
        <taxon>Cytophagales</taxon>
        <taxon>Cytophagaceae</taxon>
        <taxon>Spirosoma</taxon>
    </lineage>
</organism>
<dbReference type="PANTHER" id="PTHR42831:SF1">
    <property type="entry name" value="FE-S PROTEIN MATURATION AUXILIARY FACTOR YITW"/>
    <property type="match status" value="1"/>
</dbReference>
<reference evidence="3" key="1">
    <citation type="journal article" date="2019" name="Int. J. Syst. Evol. Microbiol.">
        <title>The Global Catalogue of Microorganisms (GCM) 10K type strain sequencing project: providing services to taxonomists for standard genome sequencing and annotation.</title>
        <authorList>
            <consortium name="The Broad Institute Genomics Platform"/>
            <consortium name="The Broad Institute Genome Sequencing Center for Infectious Disease"/>
            <person name="Wu L."/>
            <person name="Ma J."/>
        </authorList>
    </citation>
    <scope>NUCLEOTIDE SEQUENCE [LARGE SCALE GENOMIC DNA]</scope>
    <source>
        <strain evidence="3">KCTC 42805</strain>
    </source>
</reference>
<dbReference type="InterPro" id="IPR002744">
    <property type="entry name" value="MIP18-like"/>
</dbReference>
<sequence>MNEQELKEQIILALKGVYDPEIPVDVYELGLIYDIKIFPVNNVYILMTLTSPSCPSAGSIPGEIEEKVRAVEGVNDVSVELTFDPPYSTELMSEVAKLELGFM</sequence>
<dbReference type="PANTHER" id="PTHR42831">
    <property type="entry name" value="FE-S PROTEIN MATURATION AUXILIARY FACTOR YITW"/>
    <property type="match status" value="1"/>
</dbReference>
<dbReference type="Gene3D" id="3.30.300.130">
    <property type="entry name" value="Fe-S cluster assembly (FSCA)"/>
    <property type="match status" value="1"/>
</dbReference>
<accession>A0ABW5M146</accession>
<dbReference type="InterPro" id="IPR052339">
    <property type="entry name" value="Fe-S_Maturation_MIP18"/>
</dbReference>
<dbReference type="InterPro" id="IPR034904">
    <property type="entry name" value="FSCA_dom_sf"/>
</dbReference>
<gene>
    <name evidence="2" type="ORF">ACFSUS_04225</name>
</gene>
<evidence type="ECO:0000313" key="2">
    <source>
        <dbReference type="EMBL" id="MFD2569826.1"/>
    </source>
</evidence>
<dbReference type="SUPFAM" id="SSF117916">
    <property type="entry name" value="Fe-S cluster assembly (FSCA) domain-like"/>
    <property type="match status" value="1"/>
</dbReference>
<dbReference type="Pfam" id="PF01883">
    <property type="entry name" value="FeS_assembly_P"/>
    <property type="match status" value="1"/>
</dbReference>
<dbReference type="Proteomes" id="UP001597469">
    <property type="component" value="Unassembled WGS sequence"/>
</dbReference>
<dbReference type="RefSeq" id="WP_381519516.1">
    <property type="nucleotide sequence ID" value="NZ_JBHULN010000002.1"/>
</dbReference>
<evidence type="ECO:0000259" key="1">
    <source>
        <dbReference type="Pfam" id="PF01883"/>
    </source>
</evidence>
<feature type="domain" description="MIP18 family-like" evidence="1">
    <location>
        <begin position="7"/>
        <end position="80"/>
    </location>
</feature>
<keyword evidence="3" id="KW-1185">Reference proteome</keyword>